<organism evidence="2 3">
    <name type="scientific">Hyphomonas polymorpha PS728</name>
    <dbReference type="NCBI Taxonomy" id="1280954"/>
    <lineage>
        <taxon>Bacteria</taxon>
        <taxon>Pseudomonadati</taxon>
        <taxon>Pseudomonadota</taxon>
        <taxon>Alphaproteobacteria</taxon>
        <taxon>Hyphomonadales</taxon>
        <taxon>Hyphomonadaceae</taxon>
        <taxon>Hyphomonas</taxon>
    </lineage>
</organism>
<accession>A0A062VMI0</accession>
<dbReference type="eggNOG" id="COG1555">
    <property type="taxonomic scope" value="Bacteria"/>
</dbReference>
<evidence type="ECO:0000313" key="2">
    <source>
        <dbReference type="EMBL" id="KCZ99392.1"/>
    </source>
</evidence>
<reference evidence="2 3" key="1">
    <citation type="journal article" date="2014" name="Antonie Van Leeuwenhoek">
        <title>Hyphomonas beringensis sp. nov. and Hyphomonas chukchiensis sp. nov., isolated from surface seawater of the Bering Sea and Chukchi Sea.</title>
        <authorList>
            <person name="Li C."/>
            <person name="Lai Q."/>
            <person name="Li G."/>
            <person name="Dong C."/>
            <person name="Wang J."/>
            <person name="Liao Y."/>
            <person name="Shao Z."/>
        </authorList>
    </citation>
    <scope>NUCLEOTIDE SEQUENCE [LARGE SCALE GENOMIC DNA]</scope>
    <source>
        <strain evidence="2 3">PS728</strain>
    </source>
</reference>
<feature type="chain" id="PRO_5001615490" evidence="1">
    <location>
        <begin position="25"/>
        <end position="282"/>
    </location>
</feature>
<dbReference type="AlphaFoldDB" id="A0A062VMI0"/>
<sequence>MSKSYRAWTGLGLGLALISTGLGACGKATPPAADAPEAAAEQSAATAPAPSFEEAVEAVASGGEGEGGISLDQAATDPVIYGAALGVTEAHVIAARDAFALGEKDAAAEMFAHPVSEVLIELEDLFKARGVTLFDNLLLEASQAVMAGESAEQISARTDAIIAALRAAGTKAPESSRSPVSIRAAIAADQADRAAAMYRIAREASTYEPYLDGYGFYKAGLSLFKDQETQITAANPAGAAALNEAFAELAKAYPDAAPQAELNADLSAITVAASSAVLANSH</sequence>
<dbReference type="PATRIC" id="fig|1280954.3.peg.1148"/>
<gene>
    <name evidence="2" type="ORF">HPO_05632</name>
</gene>
<dbReference type="STRING" id="1280954.HPO_05632"/>
<comment type="caution">
    <text evidence="2">The sequence shown here is derived from an EMBL/GenBank/DDBJ whole genome shotgun (WGS) entry which is preliminary data.</text>
</comment>
<dbReference type="Proteomes" id="UP000027100">
    <property type="component" value="Unassembled WGS sequence"/>
</dbReference>
<keyword evidence="2" id="KW-0449">Lipoprotein</keyword>
<dbReference type="PROSITE" id="PS51257">
    <property type="entry name" value="PROKAR_LIPOPROTEIN"/>
    <property type="match status" value="1"/>
</dbReference>
<evidence type="ECO:0000313" key="3">
    <source>
        <dbReference type="Proteomes" id="UP000027100"/>
    </source>
</evidence>
<feature type="signal peptide" evidence="1">
    <location>
        <begin position="1"/>
        <end position="24"/>
    </location>
</feature>
<keyword evidence="3" id="KW-1185">Reference proteome</keyword>
<proteinExistence type="predicted"/>
<evidence type="ECO:0000256" key="1">
    <source>
        <dbReference type="SAM" id="SignalP"/>
    </source>
</evidence>
<dbReference type="EMBL" id="ARYM01000005">
    <property type="protein sequence ID" value="KCZ99392.1"/>
    <property type="molecule type" value="Genomic_DNA"/>
</dbReference>
<name>A0A062VMI0_9PROT</name>
<protein>
    <submittedName>
        <fullName evidence="2">Putative lipoprotein</fullName>
    </submittedName>
</protein>
<dbReference type="OrthoDB" id="7410028at2"/>
<dbReference type="RefSeq" id="WP_035595625.1">
    <property type="nucleotide sequence ID" value="NZ_ARYM01000005.1"/>
</dbReference>
<keyword evidence="1" id="KW-0732">Signal</keyword>